<dbReference type="NCBIfam" id="TIGR01131">
    <property type="entry name" value="ATP_synt_6_or_A"/>
    <property type="match status" value="1"/>
</dbReference>
<dbReference type="PRINTS" id="PR00123">
    <property type="entry name" value="ATPASEA"/>
</dbReference>
<keyword evidence="3 11" id="KW-0813">Transport</keyword>
<keyword evidence="11" id="KW-1003">Cell membrane</keyword>
<dbReference type="CDD" id="cd00310">
    <property type="entry name" value="ATP-synt_Fo_a_6"/>
    <property type="match status" value="1"/>
</dbReference>
<name>A0A0H2QLC5_9ENTE</name>
<dbReference type="Pfam" id="PF00119">
    <property type="entry name" value="ATP-synt_A"/>
    <property type="match status" value="1"/>
</dbReference>
<dbReference type="RefSeq" id="WP_016251811.1">
    <property type="nucleotide sequence ID" value="NZ_CP010060.1"/>
</dbReference>
<keyword evidence="4 11" id="KW-0138">CF(0)</keyword>
<dbReference type="Gene3D" id="1.20.120.220">
    <property type="entry name" value="ATP synthase, F0 complex, subunit A"/>
    <property type="match status" value="1"/>
</dbReference>
<evidence type="ECO:0000256" key="10">
    <source>
        <dbReference type="ARBA" id="ARBA00023310"/>
    </source>
</evidence>
<dbReference type="AlphaFoldDB" id="A0A0H2QLC5"/>
<evidence type="ECO:0000313" key="13">
    <source>
        <dbReference type="EMBL" id="MDZ5597568.1"/>
    </source>
</evidence>
<comment type="caution">
    <text evidence="14">The sequence shown here is derived from an EMBL/GenBank/DDBJ whole genome shotgun (WGS) entry which is preliminary data.</text>
</comment>
<dbReference type="PANTHER" id="PTHR42823:SF3">
    <property type="entry name" value="ATP SYNTHASE SUBUNIT A, CHLOROPLASTIC"/>
    <property type="match status" value="1"/>
</dbReference>
<dbReference type="Proteomes" id="UP001290582">
    <property type="component" value="Unassembled WGS sequence"/>
</dbReference>
<evidence type="ECO:0000256" key="11">
    <source>
        <dbReference type="HAMAP-Rule" id="MF_01393"/>
    </source>
</evidence>
<dbReference type="NCBIfam" id="NF004479">
    <property type="entry name" value="PRK05815.1-4"/>
    <property type="match status" value="1"/>
</dbReference>
<feature type="transmembrane region" description="Helical" evidence="11">
    <location>
        <begin position="184"/>
        <end position="205"/>
    </location>
</feature>
<evidence type="ECO:0000256" key="4">
    <source>
        <dbReference type="ARBA" id="ARBA00022547"/>
    </source>
</evidence>
<evidence type="ECO:0000256" key="12">
    <source>
        <dbReference type="RuleBase" id="RU000483"/>
    </source>
</evidence>
<evidence type="ECO:0000256" key="7">
    <source>
        <dbReference type="ARBA" id="ARBA00022989"/>
    </source>
</evidence>
<feature type="transmembrane region" description="Helical" evidence="11">
    <location>
        <begin position="20"/>
        <end position="38"/>
    </location>
</feature>
<dbReference type="PANTHER" id="PTHR42823">
    <property type="entry name" value="ATP SYNTHASE SUBUNIT A, CHLOROPLASTIC"/>
    <property type="match status" value="1"/>
</dbReference>
<proteinExistence type="inferred from homology"/>
<dbReference type="InterPro" id="IPR023011">
    <property type="entry name" value="ATP_synth_F0_asu_AS"/>
</dbReference>
<evidence type="ECO:0000256" key="3">
    <source>
        <dbReference type="ARBA" id="ARBA00022448"/>
    </source>
</evidence>
<dbReference type="GO" id="GO:0046933">
    <property type="term" value="F:proton-transporting ATP synthase activity, rotational mechanism"/>
    <property type="evidence" value="ECO:0007669"/>
    <property type="project" value="UniProtKB-UniRule"/>
</dbReference>
<accession>A0A0H2QLC5</accession>
<dbReference type="GeneID" id="60871297"/>
<dbReference type="Proteomes" id="UP000196503">
    <property type="component" value="Unassembled WGS sequence"/>
</dbReference>
<keyword evidence="6 11" id="KW-0375">Hydrogen ion transport</keyword>
<dbReference type="InterPro" id="IPR000568">
    <property type="entry name" value="ATP_synth_F0_asu"/>
</dbReference>
<evidence type="ECO:0000313" key="15">
    <source>
        <dbReference type="Proteomes" id="UP000196503"/>
    </source>
</evidence>
<dbReference type="HAMAP" id="MF_01393">
    <property type="entry name" value="ATP_synth_a_bact"/>
    <property type="match status" value="1"/>
</dbReference>
<reference evidence="13" key="2">
    <citation type="submission" date="2023-12" db="EMBL/GenBank/DDBJ databases">
        <title>Molecular genomic analyses of Enterococcus cecorum from sepsis oubreaks in broilers.</title>
        <authorList>
            <person name="Rhoads D."/>
            <person name="Alrubaye A."/>
        </authorList>
    </citation>
    <scope>NUCLEOTIDE SEQUENCE</scope>
    <source>
        <strain evidence="13">1755</strain>
    </source>
</reference>
<organism evidence="14 15">
    <name type="scientific">Enterococcus cecorum</name>
    <dbReference type="NCBI Taxonomy" id="44008"/>
    <lineage>
        <taxon>Bacteria</taxon>
        <taxon>Bacillati</taxon>
        <taxon>Bacillota</taxon>
        <taxon>Bacilli</taxon>
        <taxon>Lactobacillales</taxon>
        <taxon>Enterococcaceae</taxon>
        <taxon>Enterococcus</taxon>
    </lineage>
</organism>
<keyword evidence="9 11" id="KW-0472">Membrane</keyword>
<keyword evidence="8 11" id="KW-0406">Ion transport</keyword>
<evidence type="ECO:0000256" key="5">
    <source>
        <dbReference type="ARBA" id="ARBA00022692"/>
    </source>
</evidence>
<sequence length="242" mass="27506">MEEQSLLFHIGPIWFDGTVAIMSALVCAIIFLIVFICTRNPQLKPTGKQNFIEWVIDFVRGILSDQLPAKEVGNFHLLGFTLFLFVFFANEIGLMTKLVFPMNGNEVTFWKSPTANPIITMSLALMSILLTHYFGVMRFGFKGYFKNSYLEPVFFLMPIKFIEEFTNVITLGLRLYGNIYAGEVLLTLIASLFKAFGWITLPLVVPIEMTWIGFSLFIGAIQAYVFVTLTMVFLNHKIAAEH</sequence>
<gene>
    <name evidence="11 13" type="primary">atpB</name>
    <name evidence="14" type="ORF">A5869_001153</name>
    <name evidence="13" type="ORF">U1294_04905</name>
</gene>
<dbReference type="GO" id="GO:0045259">
    <property type="term" value="C:proton-transporting ATP synthase complex"/>
    <property type="evidence" value="ECO:0007669"/>
    <property type="project" value="UniProtKB-KW"/>
</dbReference>
<dbReference type="InterPro" id="IPR035908">
    <property type="entry name" value="F0_ATP_A_sf"/>
</dbReference>
<reference evidence="14 15" key="1">
    <citation type="submission" date="2017-05" db="EMBL/GenBank/DDBJ databases">
        <title>The Genome Sequence of Enterococcus faecium 2D5_DIV0622.</title>
        <authorList>
            <consortium name="The Broad Institute Genomics Platform"/>
            <consortium name="The Broad Institute Genomic Center for Infectious Diseases"/>
            <person name="Earl A."/>
            <person name="Manson A."/>
            <person name="Schwartman J."/>
            <person name="Gilmore M."/>
            <person name="Abouelleil A."/>
            <person name="Cao P."/>
            <person name="Chapman S."/>
            <person name="Cusick C."/>
            <person name="Shea T."/>
            <person name="Young S."/>
            <person name="Neafsey D."/>
            <person name="Nusbaum C."/>
            <person name="Birren B."/>
        </authorList>
    </citation>
    <scope>NUCLEOTIDE SEQUENCE [LARGE SCALE GENOMIC DNA]</scope>
    <source>
        <strain evidence="14 15">2D5_DIV0622</strain>
    </source>
</reference>
<dbReference type="EMBL" id="JAXOGL010000006">
    <property type="protein sequence ID" value="MDZ5597568.1"/>
    <property type="molecule type" value="Genomic_DNA"/>
</dbReference>
<feature type="transmembrane region" description="Helical" evidence="11">
    <location>
        <begin position="75"/>
        <end position="95"/>
    </location>
</feature>
<dbReference type="InterPro" id="IPR045082">
    <property type="entry name" value="ATP_syn_F0_a_bact/chloroplast"/>
</dbReference>
<comment type="similarity">
    <text evidence="2 11 12">Belongs to the ATPase A chain family.</text>
</comment>
<dbReference type="SUPFAM" id="SSF81336">
    <property type="entry name" value="F1F0 ATP synthase subunit A"/>
    <property type="match status" value="1"/>
</dbReference>
<dbReference type="GO" id="GO:0042777">
    <property type="term" value="P:proton motive force-driven plasma membrane ATP synthesis"/>
    <property type="evidence" value="ECO:0007669"/>
    <property type="project" value="TreeGrafter"/>
</dbReference>
<dbReference type="PROSITE" id="PS00449">
    <property type="entry name" value="ATPASE_A"/>
    <property type="match status" value="1"/>
</dbReference>
<evidence type="ECO:0000256" key="1">
    <source>
        <dbReference type="ARBA" id="ARBA00004141"/>
    </source>
</evidence>
<evidence type="ECO:0000256" key="6">
    <source>
        <dbReference type="ARBA" id="ARBA00022781"/>
    </source>
</evidence>
<keyword evidence="10 11" id="KW-0066">ATP synthesis</keyword>
<dbReference type="EMBL" id="NIBL01000001">
    <property type="protein sequence ID" value="OUZ19500.1"/>
    <property type="molecule type" value="Genomic_DNA"/>
</dbReference>
<evidence type="ECO:0000256" key="9">
    <source>
        <dbReference type="ARBA" id="ARBA00023136"/>
    </source>
</evidence>
<evidence type="ECO:0000256" key="2">
    <source>
        <dbReference type="ARBA" id="ARBA00006810"/>
    </source>
</evidence>
<feature type="transmembrane region" description="Helical" evidence="11">
    <location>
        <begin position="211"/>
        <end position="234"/>
    </location>
</feature>
<dbReference type="GO" id="GO:0005886">
    <property type="term" value="C:plasma membrane"/>
    <property type="evidence" value="ECO:0007669"/>
    <property type="project" value="UniProtKB-SubCell"/>
</dbReference>
<evidence type="ECO:0000313" key="14">
    <source>
        <dbReference type="EMBL" id="OUZ19500.1"/>
    </source>
</evidence>
<feature type="transmembrane region" description="Helical" evidence="11">
    <location>
        <begin position="115"/>
        <end position="136"/>
    </location>
</feature>
<protein>
    <recommendedName>
        <fullName evidence="11 12">ATP synthase subunit a</fullName>
    </recommendedName>
    <alternativeName>
        <fullName evidence="11">ATP synthase F0 sector subunit a</fullName>
    </alternativeName>
    <alternativeName>
        <fullName evidence="11">F-ATPase subunit 6</fullName>
    </alternativeName>
</protein>
<evidence type="ECO:0000256" key="8">
    <source>
        <dbReference type="ARBA" id="ARBA00023065"/>
    </source>
</evidence>
<comment type="subcellular location">
    <subcellularLocation>
        <location evidence="11 12">Cell membrane</location>
        <topology evidence="11 12">Multi-pass membrane protein</topology>
    </subcellularLocation>
    <subcellularLocation>
        <location evidence="1">Membrane</location>
        <topology evidence="1">Multi-pass membrane protein</topology>
    </subcellularLocation>
</comment>
<keyword evidence="5 11" id="KW-0812">Transmembrane</keyword>
<keyword evidence="7 11" id="KW-1133">Transmembrane helix</keyword>
<comment type="function">
    <text evidence="11 12">Key component of the proton channel; it plays a direct role in the translocation of protons across the membrane.</text>
</comment>